<feature type="domain" description="Beta-ketoacyl synthase-like N-terminal" evidence="4">
    <location>
        <begin position="34"/>
        <end position="84"/>
    </location>
</feature>
<organism evidence="6 7">
    <name type="scientific">Streptomyces coffeae</name>
    <dbReference type="NCBI Taxonomy" id="621382"/>
    <lineage>
        <taxon>Bacteria</taxon>
        <taxon>Bacillati</taxon>
        <taxon>Actinomycetota</taxon>
        <taxon>Actinomycetes</taxon>
        <taxon>Kitasatosporales</taxon>
        <taxon>Streptomycetaceae</taxon>
        <taxon>Streptomyces</taxon>
    </lineage>
</organism>
<dbReference type="Pfam" id="PF00109">
    <property type="entry name" value="ketoacyl-synt"/>
    <property type="match status" value="1"/>
</dbReference>
<dbReference type="PANTHER" id="PTHR43775:SF51">
    <property type="entry name" value="INACTIVE PHENOLPHTHIOCEROL SYNTHESIS POLYKETIDE SYNTHASE TYPE I PKS1-RELATED"/>
    <property type="match status" value="1"/>
</dbReference>
<dbReference type="InterPro" id="IPR036299">
    <property type="entry name" value="Polyketide_synth_docking_sf"/>
</dbReference>
<dbReference type="Gene3D" id="3.40.47.10">
    <property type="match status" value="1"/>
</dbReference>
<evidence type="ECO:0000256" key="3">
    <source>
        <dbReference type="ARBA" id="ARBA00023268"/>
    </source>
</evidence>
<feature type="domain" description="Polyketide synthase NorB/C/GfsB-E-like docking" evidence="5">
    <location>
        <begin position="3"/>
        <end position="30"/>
    </location>
</feature>
<reference evidence="6 7" key="1">
    <citation type="submission" date="2021-01" db="EMBL/GenBank/DDBJ databases">
        <title>WGS of actinomycetes isolated from Thailand.</title>
        <authorList>
            <person name="Thawai C."/>
        </authorList>
    </citation>
    <scope>NUCLEOTIDE SEQUENCE [LARGE SCALE GENOMIC DNA]</scope>
    <source>
        <strain evidence="6 7">CA1R205</strain>
    </source>
</reference>
<keyword evidence="3" id="KW-0511">Multifunctional enzyme</keyword>
<dbReference type="InterPro" id="IPR015083">
    <property type="entry name" value="NorB/c/GfsB-D-like_docking"/>
</dbReference>
<dbReference type="SUPFAM" id="SSF101173">
    <property type="entry name" value="Docking domain B of the erythromycin polyketide synthase (DEBS)"/>
    <property type="match status" value="1"/>
</dbReference>
<evidence type="ECO:0000313" key="6">
    <source>
        <dbReference type="EMBL" id="MBL1102929.1"/>
    </source>
</evidence>
<name>A0ABS1NSJ8_9ACTN</name>
<evidence type="ECO:0000256" key="1">
    <source>
        <dbReference type="ARBA" id="ARBA00001957"/>
    </source>
</evidence>
<dbReference type="InterPro" id="IPR016039">
    <property type="entry name" value="Thiolase-like"/>
</dbReference>
<evidence type="ECO:0000259" key="4">
    <source>
        <dbReference type="Pfam" id="PF00109"/>
    </source>
</evidence>
<proteinExistence type="predicted"/>
<keyword evidence="7" id="KW-1185">Reference proteome</keyword>
<protein>
    <submittedName>
        <fullName evidence="6">Polyketide synthase docking domain-containing protein</fullName>
    </submittedName>
</protein>
<dbReference type="InterPro" id="IPR050091">
    <property type="entry name" value="PKS_NRPS_Biosynth_Enz"/>
</dbReference>
<dbReference type="EMBL" id="JAERRF010000161">
    <property type="protein sequence ID" value="MBL1102929.1"/>
    <property type="molecule type" value="Genomic_DNA"/>
</dbReference>
<dbReference type="Pfam" id="PF08990">
    <property type="entry name" value="Docking"/>
    <property type="match status" value="1"/>
</dbReference>
<dbReference type="PANTHER" id="PTHR43775">
    <property type="entry name" value="FATTY ACID SYNTHASE"/>
    <property type="match status" value="1"/>
</dbReference>
<comment type="cofactor">
    <cofactor evidence="1">
        <name>pantetheine 4'-phosphate</name>
        <dbReference type="ChEBI" id="CHEBI:47942"/>
    </cofactor>
</comment>
<gene>
    <name evidence="6" type="ORF">JK363_41480</name>
</gene>
<evidence type="ECO:0000259" key="5">
    <source>
        <dbReference type="Pfam" id="PF08990"/>
    </source>
</evidence>
<dbReference type="Proteomes" id="UP000634229">
    <property type="component" value="Unassembled WGS sequence"/>
</dbReference>
<accession>A0ABS1NSJ8</accession>
<evidence type="ECO:0000256" key="2">
    <source>
        <dbReference type="ARBA" id="ARBA00022679"/>
    </source>
</evidence>
<dbReference type="InterPro" id="IPR014030">
    <property type="entry name" value="Ketoacyl_synth_N"/>
</dbReference>
<sequence>MPTDEKTLNYLKRLTADLRQTRKRLRELESKDHEPIAIVGMGCRYPGGVTSPEALWGLVASGGDGISFFPSDRGWDVEGLFDPDG</sequence>
<dbReference type="SUPFAM" id="SSF53901">
    <property type="entry name" value="Thiolase-like"/>
    <property type="match status" value="1"/>
</dbReference>
<comment type="caution">
    <text evidence="6">The sequence shown here is derived from an EMBL/GenBank/DDBJ whole genome shotgun (WGS) entry which is preliminary data.</text>
</comment>
<feature type="non-terminal residue" evidence="6">
    <location>
        <position position="85"/>
    </location>
</feature>
<keyword evidence="2" id="KW-0808">Transferase</keyword>
<evidence type="ECO:0000313" key="7">
    <source>
        <dbReference type="Proteomes" id="UP000634229"/>
    </source>
</evidence>
<dbReference type="RefSeq" id="WP_201883497.1">
    <property type="nucleotide sequence ID" value="NZ_JAERRF010000161.1"/>
</dbReference>